<comment type="caution">
    <text evidence="2">The sequence shown here is derived from an EMBL/GenBank/DDBJ whole genome shotgun (WGS) entry which is preliminary data.</text>
</comment>
<evidence type="ECO:0000313" key="2">
    <source>
        <dbReference type="EMBL" id="OOM74337.1"/>
    </source>
</evidence>
<feature type="compositionally biased region" description="Polar residues" evidence="1">
    <location>
        <begin position="26"/>
        <end position="37"/>
    </location>
</feature>
<keyword evidence="3" id="KW-1185">Reference proteome</keyword>
<proteinExistence type="predicted"/>
<organism evidence="2 3">
    <name type="scientific">Clostridium puniceum</name>
    <dbReference type="NCBI Taxonomy" id="29367"/>
    <lineage>
        <taxon>Bacteria</taxon>
        <taxon>Bacillati</taxon>
        <taxon>Bacillota</taxon>
        <taxon>Clostridia</taxon>
        <taxon>Eubacteriales</taxon>
        <taxon>Clostridiaceae</taxon>
        <taxon>Clostridium</taxon>
    </lineage>
</organism>
<sequence length="50" mass="5661">MSTKDGIHKPGSCNPEQKGLRRQKLHSNQNDVGNPKNQPEYENFNGEPIK</sequence>
<dbReference type="RefSeq" id="WP_198944375.1">
    <property type="nucleotide sequence ID" value="NZ_LZZM01000201.1"/>
</dbReference>
<reference evidence="2 3" key="1">
    <citation type="submission" date="2016-05" db="EMBL/GenBank/DDBJ databases">
        <title>Microbial solvent formation.</title>
        <authorList>
            <person name="Poehlein A."/>
            <person name="Montoya Solano J.D."/>
            <person name="Flitsch S."/>
            <person name="Krabben P."/>
            <person name="Duerre P."/>
            <person name="Daniel R."/>
        </authorList>
    </citation>
    <scope>NUCLEOTIDE SEQUENCE [LARGE SCALE GENOMIC DNA]</scope>
    <source>
        <strain evidence="2 3">DSM 2619</strain>
    </source>
</reference>
<gene>
    <name evidence="2" type="ORF">CLPUN_40420</name>
</gene>
<dbReference type="EMBL" id="LZZM01000201">
    <property type="protein sequence ID" value="OOM74337.1"/>
    <property type="molecule type" value="Genomic_DNA"/>
</dbReference>
<dbReference type="NCBIfam" id="NF040919">
    <property type="entry name" value="Clostri_philic"/>
    <property type="match status" value="1"/>
</dbReference>
<feature type="region of interest" description="Disordered" evidence="1">
    <location>
        <begin position="1"/>
        <end position="50"/>
    </location>
</feature>
<dbReference type="AlphaFoldDB" id="A0A1S8T990"/>
<evidence type="ECO:0000313" key="3">
    <source>
        <dbReference type="Proteomes" id="UP000190890"/>
    </source>
</evidence>
<protein>
    <submittedName>
        <fullName evidence="2">Uncharacterized protein</fullName>
    </submittedName>
</protein>
<evidence type="ECO:0000256" key="1">
    <source>
        <dbReference type="SAM" id="MobiDB-lite"/>
    </source>
</evidence>
<dbReference type="Proteomes" id="UP000190890">
    <property type="component" value="Unassembled WGS sequence"/>
</dbReference>
<name>A0A1S8T990_9CLOT</name>
<accession>A0A1S8T990</accession>